<evidence type="ECO:0000256" key="3">
    <source>
        <dbReference type="PROSITE-ProRule" id="PRU00169"/>
    </source>
</evidence>
<dbReference type="SMART" id="SM00448">
    <property type="entry name" value="REC"/>
    <property type="match status" value="1"/>
</dbReference>
<feature type="domain" description="Response regulatory" evidence="5">
    <location>
        <begin position="3"/>
        <end position="120"/>
    </location>
</feature>
<dbReference type="SMART" id="SM00421">
    <property type="entry name" value="HTH_LUXR"/>
    <property type="match status" value="1"/>
</dbReference>
<dbReference type="InterPro" id="IPR001789">
    <property type="entry name" value="Sig_transdc_resp-reg_receiver"/>
</dbReference>
<dbReference type="RefSeq" id="WP_090555882.1">
    <property type="nucleotide sequence ID" value="NZ_FNRA01000003.1"/>
</dbReference>
<dbReference type="Pfam" id="PF00072">
    <property type="entry name" value="Response_reg"/>
    <property type="match status" value="1"/>
</dbReference>
<proteinExistence type="predicted"/>
<evidence type="ECO:0000256" key="2">
    <source>
        <dbReference type="ARBA" id="ARBA00023125"/>
    </source>
</evidence>
<dbReference type="SUPFAM" id="SSF46894">
    <property type="entry name" value="C-terminal effector domain of the bipartite response regulators"/>
    <property type="match status" value="1"/>
</dbReference>
<dbReference type="InterPro" id="IPR016032">
    <property type="entry name" value="Sig_transdc_resp-reg_C-effctor"/>
</dbReference>
<dbReference type="PANTHER" id="PTHR43214">
    <property type="entry name" value="TWO-COMPONENT RESPONSE REGULATOR"/>
    <property type="match status" value="1"/>
</dbReference>
<dbReference type="InterPro" id="IPR039420">
    <property type="entry name" value="WalR-like"/>
</dbReference>
<feature type="domain" description="HTH luxR-type" evidence="4">
    <location>
        <begin position="148"/>
        <end position="213"/>
    </location>
</feature>
<protein>
    <submittedName>
        <fullName evidence="6">Two component transcriptional regulator, LuxR family</fullName>
    </submittedName>
</protein>
<dbReference type="EMBL" id="FNRA01000003">
    <property type="protein sequence ID" value="SEA44371.1"/>
    <property type="molecule type" value="Genomic_DNA"/>
</dbReference>
<dbReference type="PRINTS" id="PR00038">
    <property type="entry name" value="HTHLUXR"/>
</dbReference>
<dbReference type="InterPro" id="IPR058245">
    <property type="entry name" value="NreC/VraR/RcsB-like_REC"/>
</dbReference>
<dbReference type="STRING" id="425514.SAMN05443550_103244"/>
<dbReference type="PROSITE" id="PS50043">
    <property type="entry name" value="HTH_LUXR_2"/>
    <property type="match status" value="1"/>
</dbReference>
<dbReference type="SUPFAM" id="SSF52172">
    <property type="entry name" value="CheY-like"/>
    <property type="match status" value="1"/>
</dbReference>
<evidence type="ECO:0000259" key="4">
    <source>
        <dbReference type="PROSITE" id="PS50043"/>
    </source>
</evidence>
<dbReference type="CDD" id="cd06170">
    <property type="entry name" value="LuxR_C_like"/>
    <property type="match status" value="1"/>
</dbReference>
<dbReference type="GO" id="GO:0006355">
    <property type="term" value="P:regulation of DNA-templated transcription"/>
    <property type="evidence" value="ECO:0007669"/>
    <property type="project" value="InterPro"/>
</dbReference>
<dbReference type="PROSITE" id="PS50110">
    <property type="entry name" value="RESPONSE_REGULATORY"/>
    <property type="match status" value="1"/>
</dbReference>
<reference evidence="6 7" key="1">
    <citation type="submission" date="2016-10" db="EMBL/GenBank/DDBJ databases">
        <authorList>
            <person name="de Groot N.N."/>
        </authorList>
    </citation>
    <scope>NUCLEOTIDE SEQUENCE [LARGE SCALE GENOMIC DNA]</scope>
    <source>
        <strain evidence="6 7">DSM 19033</strain>
    </source>
</reference>
<feature type="modified residue" description="4-aspartylphosphate" evidence="3">
    <location>
        <position position="55"/>
    </location>
</feature>
<evidence type="ECO:0000313" key="6">
    <source>
        <dbReference type="EMBL" id="SEA44371.1"/>
    </source>
</evidence>
<dbReference type="InterPro" id="IPR000792">
    <property type="entry name" value="Tscrpt_reg_LuxR_C"/>
</dbReference>
<dbReference type="CDD" id="cd17535">
    <property type="entry name" value="REC_NarL-like"/>
    <property type="match status" value="1"/>
</dbReference>
<name>A0A1H4B896_9SPHI</name>
<dbReference type="Gene3D" id="3.40.50.2300">
    <property type="match status" value="1"/>
</dbReference>
<sequence>MINLILAEDHNIVRNGISMLLGADKEISIRGEAVNGREVLNMIAEGIQADIILADINMPEMDGITLIKEVKQLSPQTKVVMLSMLDNEKYVVQAFADGASGYLLKSISADELLFALKHVNSGNKYMCSELSMRLLDKLLHTVNTPFDQSRHEIDFSLREIEILHLIAEGLTNSEMSDKLFISKRTIEGHRQSLIEKTGSRNTAALIRFAVLSGIVQ</sequence>
<evidence type="ECO:0000313" key="7">
    <source>
        <dbReference type="Proteomes" id="UP000198850"/>
    </source>
</evidence>
<keyword evidence="7" id="KW-1185">Reference proteome</keyword>
<dbReference type="AlphaFoldDB" id="A0A1H4B896"/>
<dbReference type="OrthoDB" id="9797341at2"/>
<dbReference type="Proteomes" id="UP000198850">
    <property type="component" value="Unassembled WGS sequence"/>
</dbReference>
<evidence type="ECO:0000256" key="1">
    <source>
        <dbReference type="ARBA" id="ARBA00022553"/>
    </source>
</evidence>
<organism evidence="6 7">
    <name type="scientific">Pedobacter hartonius</name>
    <dbReference type="NCBI Taxonomy" id="425514"/>
    <lineage>
        <taxon>Bacteria</taxon>
        <taxon>Pseudomonadati</taxon>
        <taxon>Bacteroidota</taxon>
        <taxon>Sphingobacteriia</taxon>
        <taxon>Sphingobacteriales</taxon>
        <taxon>Sphingobacteriaceae</taxon>
        <taxon>Pedobacter</taxon>
    </lineage>
</organism>
<accession>A0A1H4B896</accession>
<gene>
    <name evidence="6" type="ORF">SAMN05443550_103244</name>
</gene>
<dbReference type="GO" id="GO:0003677">
    <property type="term" value="F:DNA binding"/>
    <property type="evidence" value="ECO:0007669"/>
    <property type="project" value="UniProtKB-KW"/>
</dbReference>
<keyword evidence="1 3" id="KW-0597">Phosphoprotein</keyword>
<dbReference type="GO" id="GO:0000160">
    <property type="term" value="P:phosphorelay signal transduction system"/>
    <property type="evidence" value="ECO:0007669"/>
    <property type="project" value="InterPro"/>
</dbReference>
<evidence type="ECO:0000259" key="5">
    <source>
        <dbReference type="PROSITE" id="PS50110"/>
    </source>
</evidence>
<dbReference type="Pfam" id="PF00196">
    <property type="entry name" value="GerE"/>
    <property type="match status" value="1"/>
</dbReference>
<dbReference type="InterPro" id="IPR011006">
    <property type="entry name" value="CheY-like_superfamily"/>
</dbReference>
<keyword evidence="2" id="KW-0238">DNA-binding</keyword>